<reference evidence="2" key="1">
    <citation type="submission" date="2016-10" db="EMBL/GenBank/DDBJ databases">
        <title>Sequence of Gallionella enrichment culture.</title>
        <authorList>
            <person name="Poehlein A."/>
            <person name="Muehling M."/>
            <person name="Daniel R."/>
        </authorList>
    </citation>
    <scope>NUCLEOTIDE SEQUENCE</scope>
</reference>
<gene>
    <name evidence="2" type="ORF">GALL_520610</name>
</gene>
<comment type="caution">
    <text evidence="2">The sequence shown here is derived from an EMBL/GenBank/DDBJ whole genome shotgun (WGS) entry which is preliminary data.</text>
</comment>
<organism evidence="2">
    <name type="scientific">mine drainage metagenome</name>
    <dbReference type="NCBI Taxonomy" id="410659"/>
    <lineage>
        <taxon>unclassified sequences</taxon>
        <taxon>metagenomes</taxon>
        <taxon>ecological metagenomes</taxon>
    </lineage>
</organism>
<sequence length="192" mass="20855">MFCGHATRIGKSLADLAREGEFKNMGTGLPPVVDGGAKGFDEGVLIRAGGDGLETADRIERGSRCPTIGFNICLRRVAVSGAENDVLLADSSAVEVAFGLKGELNPRGVSVDQCGSGFRQIGYGQRGIKHDRNRDYGDDRCGNRNLADDRNIPESEQHSPLPWYTIYHKRQTLRTRSVSPTSAGPRKILTIR</sequence>
<accession>A0A1J5P6I0</accession>
<protein>
    <submittedName>
        <fullName evidence="2">Uncharacterized protein</fullName>
    </submittedName>
</protein>
<evidence type="ECO:0000313" key="2">
    <source>
        <dbReference type="EMBL" id="OIQ66368.1"/>
    </source>
</evidence>
<evidence type="ECO:0000256" key="1">
    <source>
        <dbReference type="SAM" id="MobiDB-lite"/>
    </source>
</evidence>
<dbReference type="EMBL" id="MLJW01006654">
    <property type="protein sequence ID" value="OIQ66368.1"/>
    <property type="molecule type" value="Genomic_DNA"/>
</dbReference>
<feature type="region of interest" description="Disordered" evidence="1">
    <location>
        <begin position="132"/>
        <end position="158"/>
    </location>
</feature>
<dbReference type="AlphaFoldDB" id="A0A1J5P6I0"/>
<proteinExistence type="predicted"/>
<feature type="compositionally biased region" description="Basic and acidic residues" evidence="1">
    <location>
        <begin position="132"/>
        <end position="157"/>
    </location>
</feature>
<name>A0A1J5P6I0_9ZZZZ</name>